<evidence type="ECO:0008006" key="4">
    <source>
        <dbReference type="Google" id="ProtNLM"/>
    </source>
</evidence>
<dbReference type="RefSeq" id="WP_071503633.1">
    <property type="nucleotide sequence ID" value="NZ_MORL01000006.1"/>
</dbReference>
<keyword evidence="1" id="KW-1133">Transmembrane helix</keyword>
<dbReference type="PANTHER" id="PTHR38454">
    <property type="entry name" value="INTEGRAL MEMBRANE PROTEIN-RELATED"/>
    <property type="match status" value="1"/>
</dbReference>
<dbReference type="AlphaFoldDB" id="A0A1S2VIF3"/>
<reference evidence="2 3" key="1">
    <citation type="submission" date="2016-10" db="EMBL/GenBank/DDBJ databases">
        <title>Arsenicibacter rosenii gen. nov., sp. nov., an efficient arsenic-methylating bacterium isolated from an arsenic-contaminated paddy soil.</title>
        <authorList>
            <person name="Huang K."/>
        </authorList>
    </citation>
    <scope>NUCLEOTIDE SEQUENCE [LARGE SCALE GENOMIC DNA]</scope>
    <source>
        <strain evidence="2 3">SM-1</strain>
    </source>
</reference>
<keyword evidence="1" id="KW-0812">Transmembrane</keyword>
<name>A0A1S2VIF3_9BACT</name>
<feature type="transmembrane region" description="Helical" evidence="1">
    <location>
        <begin position="515"/>
        <end position="533"/>
    </location>
</feature>
<feature type="transmembrane region" description="Helical" evidence="1">
    <location>
        <begin position="454"/>
        <end position="479"/>
    </location>
</feature>
<organism evidence="2 3">
    <name type="scientific">Arsenicibacter rosenii</name>
    <dbReference type="NCBI Taxonomy" id="1750698"/>
    <lineage>
        <taxon>Bacteria</taxon>
        <taxon>Pseudomonadati</taxon>
        <taxon>Bacteroidota</taxon>
        <taxon>Cytophagia</taxon>
        <taxon>Cytophagales</taxon>
        <taxon>Spirosomataceae</taxon>
        <taxon>Arsenicibacter</taxon>
    </lineage>
</organism>
<dbReference type="InterPro" id="IPR018580">
    <property type="entry name" value="Uncharacterised_YfhO"/>
</dbReference>
<proteinExistence type="predicted"/>
<evidence type="ECO:0000256" key="1">
    <source>
        <dbReference type="SAM" id="Phobius"/>
    </source>
</evidence>
<feature type="transmembrane region" description="Helical" evidence="1">
    <location>
        <begin position="356"/>
        <end position="374"/>
    </location>
</feature>
<feature type="transmembrane region" description="Helical" evidence="1">
    <location>
        <begin position="123"/>
        <end position="141"/>
    </location>
</feature>
<evidence type="ECO:0000313" key="2">
    <source>
        <dbReference type="EMBL" id="OIN58524.1"/>
    </source>
</evidence>
<accession>A0A1S2VIF3</accession>
<dbReference type="PANTHER" id="PTHR38454:SF1">
    <property type="entry name" value="INTEGRAL MEMBRANE PROTEIN"/>
    <property type="match status" value="1"/>
</dbReference>
<feature type="transmembrane region" description="Helical" evidence="1">
    <location>
        <begin position="221"/>
        <end position="240"/>
    </location>
</feature>
<feature type="transmembrane region" description="Helical" evidence="1">
    <location>
        <begin position="195"/>
        <end position="214"/>
    </location>
</feature>
<feature type="transmembrane region" description="Helical" evidence="1">
    <location>
        <begin position="422"/>
        <end position="442"/>
    </location>
</feature>
<feature type="transmembrane region" description="Helical" evidence="1">
    <location>
        <begin position="540"/>
        <end position="557"/>
    </location>
</feature>
<comment type="caution">
    <text evidence="2">The sequence shown here is derived from an EMBL/GenBank/DDBJ whole genome shotgun (WGS) entry which is preliminary data.</text>
</comment>
<protein>
    <recommendedName>
        <fullName evidence="4">YfhO family protein</fullName>
    </recommendedName>
</protein>
<gene>
    <name evidence="2" type="ORF">BLX24_13185</name>
</gene>
<feature type="transmembrane region" description="Helical" evidence="1">
    <location>
        <begin position="381"/>
        <end position="402"/>
    </location>
</feature>
<evidence type="ECO:0000313" key="3">
    <source>
        <dbReference type="Proteomes" id="UP000181790"/>
    </source>
</evidence>
<keyword evidence="3" id="KW-1185">Reference proteome</keyword>
<feature type="transmembrane region" description="Helical" evidence="1">
    <location>
        <begin position="810"/>
        <end position="828"/>
    </location>
</feature>
<sequence length="831" mass="90880">MNQPSFFQRIRPHLIVVLGFLLLTSIYFLPAWQGKELQMNDVRQGSAATMELRNFKARTGEFPLWTDAVFSGMPAYMLAFDYPNTFVGNTVSAVLSVLPSSVALIFVCMLVTYILLQVIGINRWASALGGAAYAMGSYIFISLDAGHVSKVMALAYAPGILAGIILTMRGKYIVGGALTALFMCLEIGANHVQITYYLFMTIGIYVLLEGIHLIRSGKGKQLGIALAVLLVAGGIGAGSFSKRLLVLNQYSKESIRGGTELTAKTTAQGKPGQATAKAAPQNGLDETYAFSYSYELPEILTLLIPNVYGGASNGGLDQSSAFYNAMVNRGVDPSAAKQFAELGAPVYWGDMPINGGPAYAGAVLVFLFILGMVFSENRIKWYLLASTVLMLIIACGKNLMFINGLFFDLLPYFNKFRAVTMALNLVQLFIAAGAALGIQALVDQKPTFAQLRKPLMISFIATGGLALILAVLGGTFFSFRKATDQAFLEQYFGQAAGEFINALAQDRLSVLRSDAFRSFIFIALAAGALFLFATNKLKPVIFYPVILALVVIDLFAVDKRYLNNQDFISKSEVNVQFEPTPADQQILQDKSLNYRVWEQAGDFMNSNRVSYFHKSIGGYHAAKLHRYQDLIEYVFPKNTLAVLNMLNAKYIIQQSMDSTGQGGAPVAQLNPEALGNAWFVKSVQQVANADDEIAAIQLFNPRTTAVVDKRFASQLTGLPASLDTTGTIQLTKYIPDNLTYESNAPGERFAVFSEIYYRGDSDWKVTIDGKEVPHVRADYTLRAMRIPAGKHTINFHFDPPVVRLGDTLDLVINAVLILFLGFAAFVGLKKP</sequence>
<dbReference type="EMBL" id="MORL01000006">
    <property type="protein sequence ID" value="OIN58524.1"/>
    <property type="molecule type" value="Genomic_DNA"/>
</dbReference>
<feature type="transmembrane region" description="Helical" evidence="1">
    <location>
        <begin position="12"/>
        <end position="32"/>
    </location>
</feature>
<dbReference type="Proteomes" id="UP000181790">
    <property type="component" value="Unassembled WGS sequence"/>
</dbReference>
<feature type="transmembrane region" description="Helical" evidence="1">
    <location>
        <begin position="93"/>
        <end position="116"/>
    </location>
</feature>
<keyword evidence="1" id="KW-0472">Membrane</keyword>